<feature type="region of interest" description="Disordered" evidence="1">
    <location>
        <begin position="1"/>
        <end position="31"/>
    </location>
</feature>
<evidence type="ECO:0000256" key="1">
    <source>
        <dbReference type="SAM" id="MobiDB-lite"/>
    </source>
</evidence>
<organism evidence="3">
    <name type="scientific">Ursus maritimus</name>
    <name type="common">Polar bear</name>
    <name type="synonym">Thalarctos maritimus</name>
    <dbReference type="NCBI Taxonomy" id="29073"/>
    <lineage>
        <taxon>Eukaryota</taxon>
        <taxon>Metazoa</taxon>
        <taxon>Chordata</taxon>
        <taxon>Craniata</taxon>
        <taxon>Vertebrata</taxon>
        <taxon>Euteleostomi</taxon>
        <taxon>Mammalia</taxon>
        <taxon>Eutheria</taxon>
        <taxon>Laurasiatheria</taxon>
        <taxon>Carnivora</taxon>
        <taxon>Caniformia</taxon>
        <taxon>Ursidae</taxon>
        <taxon>Ursus</taxon>
    </lineage>
</organism>
<dbReference type="GeneTree" id="ENSGT00390000004211"/>
<dbReference type="GO" id="GO:0001675">
    <property type="term" value="P:acrosome assembly"/>
    <property type="evidence" value="ECO:0007669"/>
    <property type="project" value="Ensembl"/>
</dbReference>
<dbReference type="PANTHER" id="PTHR47223:SF1">
    <property type="entry name" value="SPERM ACROSOME MEMBRANE-ASSOCIATED PROTEIN 1"/>
    <property type="match status" value="1"/>
</dbReference>
<feature type="region of interest" description="Disordered" evidence="1">
    <location>
        <begin position="294"/>
        <end position="327"/>
    </location>
</feature>
<accession>A0A452U107</accession>
<keyword evidence="2" id="KW-1133">Transmembrane helix</keyword>
<evidence type="ECO:0000313" key="3">
    <source>
        <dbReference type="Ensembl" id="ENSUMAP00000014257"/>
    </source>
</evidence>
<dbReference type="GO" id="GO:0002080">
    <property type="term" value="C:acrosomal membrane"/>
    <property type="evidence" value="ECO:0007669"/>
    <property type="project" value="Ensembl"/>
</dbReference>
<feature type="compositionally biased region" description="Acidic residues" evidence="1">
    <location>
        <begin position="316"/>
        <end position="327"/>
    </location>
</feature>
<dbReference type="InterPro" id="IPR037878">
    <property type="entry name" value="SPACA1"/>
</dbReference>
<dbReference type="OMA" id="FIIVNWA"/>
<sequence length="327" mass="37138">MWNIRNSTEDHRGREGKLNGKKSERETNHERHLTLRNKLRVTEGRWVGGWSKQVIGIREGMCCDEHWVLYATDKSLNTTSKTNDVLAVCWLTEHNKNKNIILKHVICQVVINSKEKDTLKGVGIREVILTNGCPGGESKCIVRVEECRGPVDCGWGRPVSESLESVRLACIHTSPVNRFKYIWKLLRPDQQPIILANDSAVLEVRREVHPLVFECITLDNNEIIASVKFTVYTTSELQMKRSSRPDTDAVLVFVLTIGVIICIFVIFILIFIIINWGAVKSFWGEKASTTEIQSELSSTRYKDSTSLDQSPTEIPGNEDDALSEWNE</sequence>
<name>A0A452U107_URSMA</name>
<feature type="compositionally biased region" description="Basic and acidic residues" evidence="1">
    <location>
        <begin position="7"/>
        <end position="31"/>
    </location>
</feature>
<dbReference type="CDD" id="cd13783">
    <property type="entry name" value="SPACA1"/>
    <property type="match status" value="1"/>
</dbReference>
<dbReference type="AlphaFoldDB" id="A0A452U107"/>
<evidence type="ECO:0000256" key="2">
    <source>
        <dbReference type="SAM" id="Phobius"/>
    </source>
</evidence>
<feature type="transmembrane region" description="Helical" evidence="2">
    <location>
        <begin position="249"/>
        <end position="274"/>
    </location>
</feature>
<proteinExistence type="predicted"/>
<dbReference type="PANTHER" id="PTHR47223">
    <property type="entry name" value="SPERM ACROSOME MEMBRANE-ASSOCIATED PROTEIN 1"/>
    <property type="match status" value="1"/>
</dbReference>
<keyword evidence="2" id="KW-0812">Transmembrane</keyword>
<dbReference type="Ensembl" id="ENSUMAT00000016918.1">
    <property type="protein sequence ID" value="ENSUMAP00000014257.1"/>
    <property type="gene ID" value="ENSUMAG00000010504.1"/>
</dbReference>
<protein>
    <submittedName>
        <fullName evidence="3">Sperm acrosome associated 1</fullName>
    </submittedName>
</protein>
<keyword evidence="2" id="KW-0472">Membrane</keyword>
<gene>
    <name evidence="3" type="primary">SPACA1</name>
</gene>
<reference evidence="3" key="1">
    <citation type="submission" date="2019-03" db="UniProtKB">
        <authorList>
            <consortium name="Ensembl"/>
        </authorList>
    </citation>
    <scope>IDENTIFICATION</scope>
</reference>